<feature type="domain" description="AAA+ ATPase" evidence="8">
    <location>
        <begin position="25"/>
        <end position="170"/>
    </location>
</feature>
<keyword evidence="5" id="KW-0235">DNA replication</keyword>
<comment type="caution">
    <text evidence="9">The sequence shown here is derived from an EMBL/GenBank/DDBJ whole genome shotgun (WGS) entry which is preliminary data.</text>
</comment>
<dbReference type="PANTHER" id="PTHR11669">
    <property type="entry name" value="REPLICATION FACTOR C / DNA POLYMERASE III GAMMA-TAU SUBUNIT"/>
    <property type="match status" value="1"/>
</dbReference>
<dbReference type="Pfam" id="PF13177">
    <property type="entry name" value="DNA_pol3_delta2"/>
    <property type="match status" value="1"/>
</dbReference>
<dbReference type="EMBL" id="BAAAET010000001">
    <property type="protein sequence ID" value="GAA0685882.1"/>
    <property type="molecule type" value="Genomic_DNA"/>
</dbReference>
<reference evidence="9 10" key="1">
    <citation type="journal article" date="2019" name="Int. J. Syst. Evol. Microbiol.">
        <title>The Global Catalogue of Microorganisms (GCM) 10K type strain sequencing project: providing services to taxonomists for standard genome sequencing and annotation.</title>
        <authorList>
            <consortium name="The Broad Institute Genomics Platform"/>
            <consortium name="The Broad Institute Genome Sequencing Center for Infectious Disease"/>
            <person name="Wu L."/>
            <person name="Ma J."/>
        </authorList>
    </citation>
    <scope>NUCLEOTIDE SEQUENCE [LARGE SCALE GENOMIC DNA]</scope>
    <source>
        <strain evidence="9 10">JCM 15134</strain>
    </source>
</reference>
<evidence type="ECO:0000256" key="7">
    <source>
        <dbReference type="ARBA" id="ARBA00049244"/>
    </source>
</evidence>
<keyword evidence="10" id="KW-1185">Reference proteome</keyword>
<keyword evidence="6" id="KW-0239">DNA-directed DNA polymerase</keyword>
<evidence type="ECO:0000256" key="1">
    <source>
        <dbReference type="ARBA" id="ARBA00012417"/>
    </source>
</evidence>
<evidence type="ECO:0000256" key="6">
    <source>
        <dbReference type="ARBA" id="ARBA00022932"/>
    </source>
</evidence>
<evidence type="ECO:0000256" key="3">
    <source>
        <dbReference type="ARBA" id="ARBA00022679"/>
    </source>
</evidence>
<dbReference type="InterPro" id="IPR050238">
    <property type="entry name" value="DNA_Rep/Repair_Clamp_Loader"/>
</dbReference>
<protein>
    <recommendedName>
        <fullName evidence="2">DNA polymerase III subunit delta'</fullName>
        <ecNumber evidence="1">2.7.7.7</ecNumber>
    </recommendedName>
</protein>
<evidence type="ECO:0000313" key="10">
    <source>
        <dbReference type="Proteomes" id="UP001499915"/>
    </source>
</evidence>
<name>A0ABN1I3I3_9GAMM</name>
<dbReference type="SUPFAM" id="SSF52540">
    <property type="entry name" value="P-loop containing nucleoside triphosphate hydrolases"/>
    <property type="match status" value="1"/>
</dbReference>
<dbReference type="InterPro" id="IPR027417">
    <property type="entry name" value="P-loop_NTPase"/>
</dbReference>
<evidence type="ECO:0000259" key="8">
    <source>
        <dbReference type="SMART" id="SM00382"/>
    </source>
</evidence>
<keyword evidence="4" id="KW-0548">Nucleotidyltransferase</keyword>
<accession>A0ABN1I3I3</accession>
<dbReference type="RefSeq" id="WP_343803051.1">
    <property type="nucleotide sequence ID" value="NZ_BAAAET010000001.1"/>
</dbReference>
<gene>
    <name evidence="9" type="ORF">GCM10009104_09530</name>
</gene>
<organism evidence="9 10">
    <name type="scientific">Marinobacterium maritimum</name>
    <dbReference type="NCBI Taxonomy" id="500162"/>
    <lineage>
        <taxon>Bacteria</taxon>
        <taxon>Pseudomonadati</taxon>
        <taxon>Pseudomonadota</taxon>
        <taxon>Gammaproteobacteria</taxon>
        <taxon>Oceanospirillales</taxon>
        <taxon>Oceanospirillaceae</taxon>
        <taxon>Marinobacterium</taxon>
    </lineage>
</organism>
<comment type="catalytic activity">
    <reaction evidence="7">
        <text>DNA(n) + a 2'-deoxyribonucleoside 5'-triphosphate = DNA(n+1) + diphosphate</text>
        <dbReference type="Rhea" id="RHEA:22508"/>
        <dbReference type="Rhea" id="RHEA-COMP:17339"/>
        <dbReference type="Rhea" id="RHEA-COMP:17340"/>
        <dbReference type="ChEBI" id="CHEBI:33019"/>
        <dbReference type="ChEBI" id="CHEBI:61560"/>
        <dbReference type="ChEBI" id="CHEBI:173112"/>
        <dbReference type="EC" id="2.7.7.7"/>
    </reaction>
</comment>
<sequence length="331" mass="37131">MSDLLHPWFMPQWQRLCAQQQSDRLPHALLLSGPIGVGKRDFARALANRLLCHQPTPEGPCNHCHSCELRIAGHHPDLVQVSPEAEGKPIKVDQVRLLIDHLHSTAQQGGYRVVIMEPAEALNTSSANALLKILEEPGESTLLILVCHQPGQLMPTIRSRCQRIDFTTPSHEQAVSWLSDKLGLEADRADQLLRLSHGAPLKASSLYDSDLLEQRKKLMSGLADLLRGRAAVTDLALQFNKFDLLQCLDWLNSLLSDIVRMQMAGLPEPVVNPDMTRMLQAVAKQAHSAKIFALADRIQEERVSLMLRQNPNRQLLLERLLLQWSDLARKT</sequence>
<dbReference type="PANTHER" id="PTHR11669:SF8">
    <property type="entry name" value="DNA POLYMERASE III SUBUNIT DELTA"/>
    <property type="match status" value="1"/>
</dbReference>
<dbReference type="SUPFAM" id="SSF48019">
    <property type="entry name" value="post-AAA+ oligomerization domain-like"/>
    <property type="match status" value="1"/>
</dbReference>
<dbReference type="EC" id="2.7.7.7" evidence="1"/>
<dbReference type="InterPro" id="IPR004622">
    <property type="entry name" value="DNA_pol_HolB"/>
</dbReference>
<dbReference type="InterPro" id="IPR015199">
    <property type="entry name" value="DNA_pol_III_delta_C"/>
</dbReference>
<dbReference type="NCBIfam" id="NF004310">
    <property type="entry name" value="PRK05707.1"/>
    <property type="match status" value="1"/>
</dbReference>
<dbReference type="Proteomes" id="UP001499915">
    <property type="component" value="Unassembled WGS sequence"/>
</dbReference>
<proteinExistence type="predicted"/>
<evidence type="ECO:0000313" key="9">
    <source>
        <dbReference type="EMBL" id="GAA0685882.1"/>
    </source>
</evidence>
<evidence type="ECO:0000256" key="5">
    <source>
        <dbReference type="ARBA" id="ARBA00022705"/>
    </source>
</evidence>
<dbReference type="Gene3D" id="1.20.272.10">
    <property type="match status" value="1"/>
</dbReference>
<dbReference type="Pfam" id="PF09115">
    <property type="entry name" value="DNApol3-delta_C"/>
    <property type="match status" value="1"/>
</dbReference>
<dbReference type="InterPro" id="IPR003593">
    <property type="entry name" value="AAA+_ATPase"/>
</dbReference>
<dbReference type="InterPro" id="IPR008921">
    <property type="entry name" value="DNA_pol3_clamp-load_cplx_C"/>
</dbReference>
<dbReference type="SMART" id="SM00382">
    <property type="entry name" value="AAA"/>
    <property type="match status" value="1"/>
</dbReference>
<evidence type="ECO:0000256" key="2">
    <source>
        <dbReference type="ARBA" id="ARBA00014363"/>
    </source>
</evidence>
<keyword evidence="3" id="KW-0808">Transferase</keyword>
<evidence type="ECO:0000256" key="4">
    <source>
        <dbReference type="ARBA" id="ARBA00022695"/>
    </source>
</evidence>
<dbReference type="Gene3D" id="3.40.50.300">
    <property type="entry name" value="P-loop containing nucleotide triphosphate hydrolases"/>
    <property type="match status" value="1"/>
</dbReference>
<dbReference type="NCBIfam" id="TIGR00678">
    <property type="entry name" value="holB"/>
    <property type="match status" value="1"/>
</dbReference>